<keyword evidence="1" id="KW-1133">Transmembrane helix</keyword>
<organism evidence="3 4">
    <name type="scientific">Pseudomonas luteola</name>
    <dbReference type="NCBI Taxonomy" id="47886"/>
    <lineage>
        <taxon>Bacteria</taxon>
        <taxon>Pseudomonadati</taxon>
        <taxon>Pseudomonadota</taxon>
        <taxon>Gammaproteobacteria</taxon>
        <taxon>Pseudomonadales</taxon>
        <taxon>Pseudomonadaceae</taxon>
        <taxon>Pseudomonas</taxon>
    </lineage>
</organism>
<dbReference type="GO" id="GO:0043683">
    <property type="term" value="P:type IV pilus assembly"/>
    <property type="evidence" value="ECO:0007669"/>
    <property type="project" value="InterPro"/>
</dbReference>
<reference evidence="2 5" key="2">
    <citation type="submission" date="2020-10" db="EMBL/GenBank/DDBJ databases">
        <title>Genome sequences of Pseudomonas isolates.</title>
        <authorList>
            <person name="Wessels L."/>
            <person name="Reich F."/>
            <person name="Hammerl J."/>
        </authorList>
    </citation>
    <scope>NUCLEOTIDE SEQUENCE [LARGE SCALE GENOMIC DNA]</scope>
    <source>
        <strain evidence="2 5">20-MO00624-0</strain>
    </source>
</reference>
<dbReference type="AlphaFoldDB" id="A0A2X2C3V0"/>
<evidence type="ECO:0000313" key="3">
    <source>
        <dbReference type="EMBL" id="SPZ02697.1"/>
    </source>
</evidence>
<protein>
    <submittedName>
        <fullName evidence="2">PilW family protein</fullName>
    </submittedName>
    <submittedName>
        <fullName evidence="3">Tfp pilus assembly protein PilW</fullName>
    </submittedName>
</protein>
<reference evidence="3 4" key="1">
    <citation type="submission" date="2018-06" db="EMBL/GenBank/DDBJ databases">
        <authorList>
            <consortium name="Pathogen Informatics"/>
            <person name="Doyle S."/>
        </authorList>
    </citation>
    <scope>NUCLEOTIDE SEQUENCE [LARGE SCALE GENOMIC DNA]</scope>
    <source>
        <strain evidence="3 4">NCTC11842</strain>
    </source>
</reference>
<dbReference type="Proteomes" id="UP000626180">
    <property type="component" value="Unassembled WGS sequence"/>
</dbReference>
<accession>A0A2X2C3V0</accession>
<dbReference type="RefSeq" id="WP_010797189.1">
    <property type="nucleotide sequence ID" value="NZ_CP069262.1"/>
</dbReference>
<evidence type="ECO:0000256" key="1">
    <source>
        <dbReference type="SAM" id="Phobius"/>
    </source>
</evidence>
<name>A0A2X2C3V0_PSELU</name>
<sequence length="324" mass="35387">MRVFFQTKQSGLSLVELMVAMVLGLLLIGGVLQIFLSSKNTYITNLALSKVQESGRFAMDFLTFDTRNASYRGECVGSLNNLPSPLNNDERYILISGIKGWDNSEADSALPSWFPASKRLPGTDMVLLKHAANSAGVTLASAPTNDTITTTTATKLAFGTLLVIAEPVGCDIFQNQKTATSLSISSSNEFRYAYSQKADLLKYQSSIYYIDNGSSNTPSLWRVRYDNPSDIVTEEIVEGIQNMQIKYAQGDSEGNITGDYLDANNITDWSSVVSVKITLLATSNDSNVVSPNQVIRFNGQDITINNGRLAQVFSTTVGIRNRLP</sequence>
<dbReference type="Pfam" id="PF16074">
    <property type="entry name" value="PilW"/>
    <property type="match status" value="1"/>
</dbReference>
<evidence type="ECO:0000313" key="2">
    <source>
        <dbReference type="EMBL" id="MBF8639504.1"/>
    </source>
</evidence>
<evidence type="ECO:0000313" key="5">
    <source>
        <dbReference type="Proteomes" id="UP000626180"/>
    </source>
</evidence>
<dbReference type="PROSITE" id="PS00409">
    <property type="entry name" value="PROKAR_NTER_METHYL"/>
    <property type="match status" value="1"/>
</dbReference>
<proteinExistence type="predicted"/>
<dbReference type="Proteomes" id="UP000250443">
    <property type="component" value="Unassembled WGS sequence"/>
</dbReference>
<keyword evidence="1" id="KW-0472">Membrane</keyword>
<dbReference type="InterPro" id="IPR032092">
    <property type="entry name" value="PilW"/>
</dbReference>
<dbReference type="Pfam" id="PF07963">
    <property type="entry name" value="N_methyl"/>
    <property type="match status" value="1"/>
</dbReference>
<feature type="transmembrane region" description="Helical" evidence="1">
    <location>
        <begin position="12"/>
        <end position="36"/>
    </location>
</feature>
<dbReference type="InterPro" id="IPR012902">
    <property type="entry name" value="N_methyl_site"/>
</dbReference>
<gene>
    <name evidence="2" type="ORF">IRZ65_02260</name>
    <name evidence="3" type="ORF">NCTC11842_00734</name>
</gene>
<keyword evidence="5" id="KW-1185">Reference proteome</keyword>
<dbReference type="EMBL" id="JADMCD010000001">
    <property type="protein sequence ID" value="MBF8639504.1"/>
    <property type="molecule type" value="Genomic_DNA"/>
</dbReference>
<evidence type="ECO:0000313" key="4">
    <source>
        <dbReference type="Proteomes" id="UP000250443"/>
    </source>
</evidence>
<keyword evidence="1" id="KW-0812">Transmembrane</keyword>
<dbReference type="EMBL" id="UAUF01000008">
    <property type="protein sequence ID" value="SPZ02697.1"/>
    <property type="molecule type" value="Genomic_DNA"/>
</dbReference>